<proteinExistence type="predicted"/>
<name>A0AAF0R4D3_SOLVR</name>
<dbReference type="Pfam" id="PF00078">
    <property type="entry name" value="RVT_1"/>
    <property type="match status" value="1"/>
</dbReference>
<feature type="domain" description="Reverse transcriptase" evidence="1">
    <location>
        <begin position="219"/>
        <end position="316"/>
    </location>
</feature>
<dbReference type="AlphaFoldDB" id="A0AAF0R4D3"/>
<dbReference type="PANTHER" id="PTHR46890">
    <property type="entry name" value="NON-LTR RETROLELEMENT REVERSE TRANSCRIPTASE-LIKE PROTEIN-RELATED"/>
    <property type="match status" value="1"/>
</dbReference>
<evidence type="ECO:0000259" key="1">
    <source>
        <dbReference type="Pfam" id="PF00078"/>
    </source>
</evidence>
<protein>
    <recommendedName>
        <fullName evidence="1">Reverse transcriptase domain-containing protein</fullName>
    </recommendedName>
</protein>
<dbReference type="InterPro" id="IPR000477">
    <property type="entry name" value="RT_dom"/>
</dbReference>
<dbReference type="Proteomes" id="UP001234989">
    <property type="component" value="Chromosome 6"/>
</dbReference>
<evidence type="ECO:0000313" key="3">
    <source>
        <dbReference type="Proteomes" id="UP001234989"/>
    </source>
</evidence>
<reference evidence="2" key="1">
    <citation type="submission" date="2023-08" db="EMBL/GenBank/DDBJ databases">
        <title>A de novo genome assembly of Solanum verrucosum Schlechtendal, a Mexican diploid species geographically isolated from the other diploid A-genome species in potato relatives.</title>
        <authorList>
            <person name="Hosaka K."/>
        </authorList>
    </citation>
    <scope>NUCLEOTIDE SEQUENCE</scope>
    <source>
        <tissue evidence="2">Young leaves</tissue>
    </source>
</reference>
<dbReference type="PANTHER" id="PTHR46890:SF50">
    <property type="entry name" value="RNA-DIRECTED DNA POLYMERASE, EUKARYOTA, REVERSE TRANSCRIPTASE ZINC-BINDING DOMAIN PROTEIN-RELATED"/>
    <property type="match status" value="1"/>
</dbReference>
<gene>
    <name evidence="2" type="ORF">MTR67_027243</name>
</gene>
<evidence type="ECO:0000313" key="2">
    <source>
        <dbReference type="EMBL" id="WMV33858.1"/>
    </source>
</evidence>
<keyword evidence="3" id="KW-1185">Reference proteome</keyword>
<sequence length="340" mass="39028">MPQHLSLDLGSDRQRARDLILRLMEERDSILRQNANRDLGSDRLWSAGIVSQTFQRQKGNRSFQVMNPLTVLLLLMIFQVNPRGLVFEAMIMGGIYVNATSIRIIPEGDCASATVKENVSSLCFCITGQWSFLGMDVTNVVLEFDFCTSCLAGVRVSWDDRTIVVVLALLLRVISREEQQDDLQKPFEEDEEDVMATIQNFHSQEVFEKSLNATYIALIPKKNGAKELRDFRPISLIGSVYKLISKILIEWLKKVMPKLVDTQQMAFLKRRRITDVVLIANECLDSRVKAYDHVNWEYLLGILHSMGFGRKWIRWIRFCTSTVKFSILVLLKVSFRQAEA</sequence>
<dbReference type="EMBL" id="CP133617">
    <property type="protein sequence ID" value="WMV33858.1"/>
    <property type="molecule type" value="Genomic_DNA"/>
</dbReference>
<accession>A0AAF0R4D3</accession>
<organism evidence="2 3">
    <name type="scientific">Solanum verrucosum</name>
    <dbReference type="NCBI Taxonomy" id="315347"/>
    <lineage>
        <taxon>Eukaryota</taxon>
        <taxon>Viridiplantae</taxon>
        <taxon>Streptophyta</taxon>
        <taxon>Embryophyta</taxon>
        <taxon>Tracheophyta</taxon>
        <taxon>Spermatophyta</taxon>
        <taxon>Magnoliopsida</taxon>
        <taxon>eudicotyledons</taxon>
        <taxon>Gunneridae</taxon>
        <taxon>Pentapetalae</taxon>
        <taxon>asterids</taxon>
        <taxon>lamiids</taxon>
        <taxon>Solanales</taxon>
        <taxon>Solanaceae</taxon>
        <taxon>Solanoideae</taxon>
        <taxon>Solaneae</taxon>
        <taxon>Solanum</taxon>
    </lineage>
</organism>
<dbReference type="InterPro" id="IPR052343">
    <property type="entry name" value="Retrotransposon-Effector_Assoc"/>
</dbReference>